<dbReference type="Proteomes" id="UP000643554">
    <property type="component" value="Unassembled WGS sequence"/>
</dbReference>
<dbReference type="SUPFAM" id="SSF55120">
    <property type="entry name" value="Pseudouridine synthase"/>
    <property type="match status" value="1"/>
</dbReference>
<gene>
    <name evidence="3 5" type="primary">truD</name>
    <name evidence="5" type="ORF">EYH15_05115</name>
</gene>
<dbReference type="PROSITE" id="PS50984">
    <property type="entry name" value="TRUD"/>
    <property type="match status" value="1"/>
</dbReference>
<dbReference type="HAMAP" id="MF_01082">
    <property type="entry name" value="TruD"/>
    <property type="match status" value="1"/>
</dbReference>
<dbReference type="EMBL" id="DQUI01000084">
    <property type="protein sequence ID" value="HIP84850.1"/>
    <property type="molecule type" value="Genomic_DNA"/>
</dbReference>
<keyword evidence="2 3" id="KW-0413">Isomerase</keyword>
<evidence type="ECO:0000313" key="6">
    <source>
        <dbReference type="Proteomes" id="UP000643554"/>
    </source>
</evidence>
<dbReference type="InterPro" id="IPR042214">
    <property type="entry name" value="TruD_catalytic"/>
</dbReference>
<protein>
    <recommendedName>
        <fullName evidence="3">Probable tRNA pseudouridine synthase D</fullName>
        <ecNumber evidence="3">5.4.99.27</ecNumber>
    </recommendedName>
    <alternativeName>
        <fullName evidence="3">tRNA pseudouridine(13) synthase</fullName>
    </alternativeName>
    <alternativeName>
        <fullName evidence="3">tRNA pseudouridylate synthase D</fullName>
    </alternativeName>
    <alternativeName>
        <fullName evidence="3">tRNA-uridine isomerase D</fullName>
    </alternativeName>
</protein>
<dbReference type="AlphaFoldDB" id="A0A832ZBS2"/>
<dbReference type="Gene3D" id="3.30.2350.20">
    <property type="entry name" value="TruD, catalytic domain"/>
    <property type="match status" value="2"/>
</dbReference>
<dbReference type="NCBIfam" id="TIGR00094">
    <property type="entry name" value="tRNA_TruD_broad"/>
    <property type="match status" value="1"/>
</dbReference>
<feature type="active site" description="Nucleophile" evidence="3">
    <location>
        <position position="133"/>
    </location>
</feature>
<evidence type="ECO:0000256" key="1">
    <source>
        <dbReference type="ARBA" id="ARBA00007953"/>
    </source>
</evidence>
<dbReference type="PIRSF" id="PIRSF037016">
    <property type="entry name" value="Pseudouridin_synth_euk_prd"/>
    <property type="match status" value="1"/>
</dbReference>
<dbReference type="InterPro" id="IPR011760">
    <property type="entry name" value="PsdUridine_synth_TruD_insert"/>
</dbReference>
<organism evidence="5 6">
    <name type="scientific">Methanothermococcus okinawensis</name>
    <dbReference type="NCBI Taxonomy" id="155863"/>
    <lineage>
        <taxon>Archaea</taxon>
        <taxon>Methanobacteriati</taxon>
        <taxon>Methanobacteriota</taxon>
        <taxon>Methanomada group</taxon>
        <taxon>Methanococci</taxon>
        <taxon>Methanococcales</taxon>
        <taxon>Methanococcaceae</taxon>
        <taxon>Methanothermococcus</taxon>
    </lineage>
</organism>
<name>A0A832ZBS2_9EURY</name>
<dbReference type="InterPro" id="IPR020103">
    <property type="entry name" value="PsdUridine_synth_cat_dom_sf"/>
</dbReference>
<evidence type="ECO:0000256" key="3">
    <source>
        <dbReference type="HAMAP-Rule" id="MF_01082"/>
    </source>
</evidence>
<evidence type="ECO:0000313" key="5">
    <source>
        <dbReference type="EMBL" id="HIP84850.1"/>
    </source>
</evidence>
<dbReference type="InterPro" id="IPR001656">
    <property type="entry name" value="PsdUridine_synth_TruD"/>
</dbReference>
<comment type="catalytic activity">
    <reaction evidence="3">
        <text>uridine(13) in tRNA = pseudouridine(13) in tRNA</text>
        <dbReference type="Rhea" id="RHEA:42540"/>
        <dbReference type="Rhea" id="RHEA-COMP:10105"/>
        <dbReference type="Rhea" id="RHEA-COMP:10106"/>
        <dbReference type="ChEBI" id="CHEBI:65314"/>
        <dbReference type="ChEBI" id="CHEBI:65315"/>
        <dbReference type="EC" id="5.4.99.27"/>
    </reaction>
</comment>
<keyword evidence="3" id="KW-0819">tRNA processing</keyword>
<proteinExistence type="inferred from homology"/>
<dbReference type="EC" id="5.4.99.27" evidence="3"/>
<comment type="caution">
    <text evidence="5">The sequence shown here is derived from an EMBL/GenBank/DDBJ whole genome shotgun (WGS) entry which is preliminary data.</text>
</comment>
<comment type="similarity">
    <text evidence="1 3">Belongs to the pseudouridine synthase TruD family.</text>
</comment>
<dbReference type="GO" id="GO:0031119">
    <property type="term" value="P:tRNA pseudouridine synthesis"/>
    <property type="evidence" value="ECO:0007669"/>
    <property type="project" value="UniProtKB-UniRule"/>
</dbReference>
<accession>A0A832ZBS2</accession>
<evidence type="ECO:0000259" key="4">
    <source>
        <dbReference type="PROSITE" id="PS50984"/>
    </source>
</evidence>
<feature type="domain" description="TRUD" evidence="4">
    <location>
        <begin position="209"/>
        <end position="396"/>
    </location>
</feature>
<dbReference type="GO" id="GO:0160150">
    <property type="term" value="F:tRNA pseudouridine(13) synthase activity"/>
    <property type="evidence" value="ECO:0007669"/>
    <property type="project" value="UniProtKB-EC"/>
</dbReference>
<dbReference type="PANTHER" id="PTHR13326">
    <property type="entry name" value="TRNA PSEUDOURIDINE SYNTHASE D"/>
    <property type="match status" value="1"/>
</dbReference>
<reference evidence="5" key="1">
    <citation type="journal article" date="2020" name="ISME J.">
        <title>Gammaproteobacteria mediating utilization of methyl-, sulfur- and petroleum organic compounds in deep ocean hydrothermal plumes.</title>
        <authorList>
            <person name="Zhou Z."/>
            <person name="Liu Y."/>
            <person name="Pan J."/>
            <person name="Cron B.R."/>
            <person name="Toner B.M."/>
            <person name="Anantharaman K."/>
            <person name="Breier J.A."/>
            <person name="Dick G.J."/>
            <person name="Li M."/>
        </authorList>
    </citation>
    <scope>NUCLEOTIDE SEQUENCE</scope>
    <source>
        <strain evidence="5">SZUA-1453</strain>
    </source>
</reference>
<dbReference type="Pfam" id="PF01142">
    <property type="entry name" value="TruD"/>
    <property type="match status" value="2"/>
</dbReference>
<dbReference type="GO" id="GO:0003723">
    <property type="term" value="F:RNA binding"/>
    <property type="evidence" value="ECO:0007669"/>
    <property type="project" value="InterPro"/>
</dbReference>
<comment type="function">
    <text evidence="3">Could be responsible for synthesis of pseudouridine from uracil-13 in transfer RNAs.</text>
</comment>
<dbReference type="PANTHER" id="PTHR13326:SF21">
    <property type="entry name" value="PSEUDOURIDYLATE SYNTHASE PUS7L"/>
    <property type="match status" value="1"/>
</dbReference>
<evidence type="ECO:0000256" key="2">
    <source>
        <dbReference type="ARBA" id="ARBA00023235"/>
    </source>
</evidence>
<sequence>MRGYLIGHSRKLESLKNLEDYRRRIDRKYKKKKIKKLIEDMRINLNRYLINMKIPGVIKKYPEDFIVEEITRDGIVLEYGRDLGVFKDDPNWKGAFIHFTLEKINWNTLDAIGELARRTNSKRKNFGFAGTKDKYAATTQRVGCFGIKVEVLEKIKNSIKGIRIRDIQRTNKKLKLGDLWGNRFTIKVRLEDRDPEEVVERLKDIKLNYILNYYGIQRFGTDRPITHIVGRLIYDRDFEGAFYAYCGTPLFEEGRAREARMLVDEGDFKGALKMYPRELYYERKMLKKYLETGSFFKSFKVLPPHLRCMFINAYQSYLFNEIINRRFQYSFEPQEGDILYGGIPTGALLGRRCRLAEGIQGEIEREIIEEEGIDLKAFYIEDFGDFPGTRRKMIAKVYDFKYWGEEDGVVFRFKLERGCYATVLLREFIKDNKNIG</sequence>